<feature type="transmembrane region" description="Helical" evidence="3">
    <location>
        <begin position="29"/>
        <end position="55"/>
    </location>
</feature>
<dbReference type="Pfam" id="PF01553">
    <property type="entry name" value="Acyltransferase"/>
    <property type="match status" value="1"/>
</dbReference>
<accession>A0A6J5YX41</accession>
<keyword evidence="3" id="KW-1133">Transmembrane helix</keyword>
<dbReference type="EMBL" id="CAESAL010000011">
    <property type="protein sequence ID" value="CAB4334754.1"/>
    <property type="molecule type" value="Genomic_DNA"/>
</dbReference>
<evidence type="ECO:0000256" key="1">
    <source>
        <dbReference type="ARBA" id="ARBA00022679"/>
    </source>
</evidence>
<keyword evidence="2" id="KW-0012">Acyltransferase</keyword>
<feature type="domain" description="Phospholipid/glycerol acyltransferase" evidence="4">
    <location>
        <begin position="136"/>
        <end position="262"/>
    </location>
</feature>
<dbReference type="PANTHER" id="PTHR10434">
    <property type="entry name" value="1-ACYL-SN-GLYCEROL-3-PHOSPHATE ACYLTRANSFERASE"/>
    <property type="match status" value="1"/>
</dbReference>
<dbReference type="AlphaFoldDB" id="A0A6J5YX41"/>
<proteinExistence type="predicted"/>
<keyword evidence="1" id="KW-0808">Transferase</keyword>
<keyword evidence="3" id="KW-0812">Transmembrane</keyword>
<dbReference type="InterPro" id="IPR002123">
    <property type="entry name" value="Plipid/glycerol_acylTrfase"/>
</dbReference>
<feature type="transmembrane region" description="Helical" evidence="3">
    <location>
        <begin position="67"/>
        <end position="91"/>
    </location>
</feature>
<reference evidence="5" key="1">
    <citation type="submission" date="2020-05" db="EMBL/GenBank/DDBJ databases">
        <authorList>
            <person name="Chiriac C."/>
            <person name="Salcher M."/>
            <person name="Ghai R."/>
            <person name="Kavagutti S V."/>
        </authorList>
    </citation>
    <scope>NUCLEOTIDE SEQUENCE</scope>
</reference>
<evidence type="ECO:0000313" key="5">
    <source>
        <dbReference type="EMBL" id="CAB4334754.1"/>
    </source>
</evidence>
<evidence type="ECO:0000256" key="3">
    <source>
        <dbReference type="SAM" id="Phobius"/>
    </source>
</evidence>
<dbReference type="PANTHER" id="PTHR10434:SF11">
    <property type="entry name" value="1-ACYL-SN-GLYCEROL-3-PHOSPHATE ACYLTRANSFERASE"/>
    <property type="match status" value="1"/>
</dbReference>
<dbReference type="GO" id="GO:0003841">
    <property type="term" value="F:1-acylglycerol-3-phosphate O-acyltransferase activity"/>
    <property type="evidence" value="ECO:0007669"/>
    <property type="project" value="TreeGrafter"/>
</dbReference>
<dbReference type="GO" id="GO:0006654">
    <property type="term" value="P:phosphatidic acid biosynthetic process"/>
    <property type="evidence" value="ECO:0007669"/>
    <property type="project" value="TreeGrafter"/>
</dbReference>
<dbReference type="SUPFAM" id="SSF69593">
    <property type="entry name" value="Glycerol-3-phosphate (1)-acyltransferase"/>
    <property type="match status" value="1"/>
</dbReference>
<dbReference type="SMART" id="SM00563">
    <property type="entry name" value="PlsC"/>
    <property type="match status" value="1"/>
</dbReference>
<sequence>MAMKSTFRREPVRYDGGVKRTWLRRIVTISAVWLLALVLLLLLALWVVVCILVDLATGKWRLPTLRLVAFALCWSWLEAIGVSVAGILWLVGRGKSQPANYALQRWWAKQLIGSLRITCGFGIDVEGVEPLSEKPLVCLGRHASLGDALVSAWVFGSLAHRYPRYVMKKELLLDPCLDVVGQRIPNYFVDRGSAAIRQEIDGIRAMAANMIPKDVAVIFPEGTRTNDEKRVALVQRLEKRAPERHAKLVGLERLLPPRSAGAAALLEAIPEGDVVLLWHVGFDGLDTFAGVRRRLTHAGPHARVVLESHDRASVPSGAAFESWLDDRWLEIDRKVVDASERQIG</sequence>
<gene>
    <name evidence="5" type="ORF">UFOPK3331_00487</name>
</gene>
<evidence type="ECO:0000256" key="2">
    <source>
        <dbReference type="ARBA" id="ARBA00023315"/>
    </source>
</evidence>
<protein>
    <submittedName>
        <fullName evidence="5">Unannotated protein</fullName>
    </submittedName>
</protein>
<organism evidence="5">
    <name type="scientific">freshwater metagenome</name>
    <dbReference type="NCBI Taxonomy" id="449393"/>
    <lineage>
        <taxon>unclassified sequences</taxon>
        <taxon>metagenomes</taxon>
        <taxon>ecological metagenomes</taxon>
    </lineage>
</organism>
<name>A0A6J5YX41_9ZZZZ</name>
<keyword evidence="3" id="KW-0472">Membrane</keyword>
<evidence type="ECO:0000259" key="4">
    <source>
        <dbReference type="SMART" id="SM00563"/>
    </source>
</evidence>